<reference evidence="2" key="1">
    <citation type="submission" date="2020-11" db="EMBL/GenBank/DDBJ databases">
        <title>Adaptations for nitrogen fixation in a non-lichenized fungal sporocarp promotes dispersal by wood-feeding termites.</title>
        <authorList>
            <consortium name="DOE Joint Genome Institute"/>
            <person name="Koch R.A."/>
            <person name="Yoon G."/>
            <person name="Arayal U."/>
            <person name="Lail K."/>
            <person name="Amirebrahimi M."/>
            <person name="Labutti K."/>
            <person name="Lipzen A."/>
            <person name="Riley R."/>
            <person name="Barry K."/>
            <person name="Henrissat B."/>
            <person name="Grigoriev I.V."/>
            <person name="Herr J.R."/>
            <person name="Aime M.C."/>
        </authorList>
    </citation>
    <scope>NUCLEOTIDE SEQUENCE</scope>
    <source>
        <strain evidence="2">MCA 3950</strain>
    </source>
</reference>
<protein>
    <submittedName>
        <fullName evidence="2">Uncharacterized protein</fullName>
    </submittedName>
</protein>
<feature type="region of interest" description="Disordered" evidence="1">
    <location>
        <begin position="262"/>
        <end position="285"/>
    </location>
</feature>
<feature type="compositionally biased region" description="Polar residues" evidence="1">
    <location>
        <begin position="1"/>
        <end position="18"/>
    </location>
</feature>
<dbReference type="RefSeq" id="XP_043044325.1">
    <property type="nucleotide sequence ID" value="XM_043176757.1"/>
</dbReference>
<comment type="caution">
    <text evidence="2">The sequence shown here is derived from an EMBL/GenBank/DDBJ whole genome shotgun (WGS) entry which is preliminary data.</text>
</comment>
<feature type="region of interest" description="Disordered" evidence="1">
    <location>
        <begin position="67"/>
        <end position="99"/>
    </location>
</feature>
<sequence length="354" mass="38966">MSCQTSPFTTSLPLSETPSDIPKKQKTSLGARLKGILGKRRSSSGNMSIPQDLYWQSSETLETLGLQGFNEPDLTPPSPPLSTASLHQEQPSPSLELGAGLETPWMPFRWLQTPEVPQGAVEGGQEDEVHYWQAASRAASRLEQERGGVPHLPRHGPVVPNPIWPTPQSLAEFINALNSLFWELATPASSPNPWTRPIAEVINADDYHHWQSPFLDDNHPLSYGTDTVAKTDDIPIQGDRIPSDFRTIGGDNEHIDPTRDLKRCRQQKEKRSSPTGSLLFDPDPMTLSQVLSPDLPILGTFGQQSSSLLKGTTDKGAEGDDEAEEEDQGGRAVDPILEWGSIVSITMRQEQEKK</sequence>
<gene>
    <name evidence="2" type="ORF">BT62DRAFT_1001633</name>
</gene>
<proteinExistence type="predicted"/>
<feature type="region of interest" description="Disordered" evidence="1">
    <location>
        <begin position="1"/>
        <end position="51"/>
    </location>
</feature>
<evidence type="ECO:0000313" key="2">
    <source>
        <dbReference type="EMBL" id="KAG7450825.1"/>
    </source>
</evidence>
<feature type="region of interest" description="Disordered" evidence="1">
    <location>
        <begin position="301"/>
        <end position="337"/>
    </location>
</feature>
<keyword evidence="3" id="KW-1185">Reference proteome</keyword>
<dbReference type="EMBL" id="MU250526">
    <property type="protein sequence ID" value="KAG7450825.1"/>
    <property type="molecule type" value="Genomic_DNA"/>
</dbReference>
<dbReference type="Proteomes" id="UP000812287">
    <property type="component" value="Unassembled WGS sequence"/>
</dbReference>
<evidence type="ECO:0000313" key="3">
    <source>
        <dbReference type="Proteomes" id="UP000812287"/>
    </source>
</evidence>
<accession>A0A9P7W2K6</accession>
<evidence type="ECO:0000256" key="1">
    <source>
        <dbReference type="SAM" id="MobiDB-lite"/>
    </source>
</evidence>
<dbReference type="AlphaFoldDB" id="A0A9P7W2K6"/>
<organism evidence="2 3">
    <name type="scientific">Guyanagaster necrorhizus</name>
    <dbReference type="NCBI Taxonomy" id="856835"/>
    <lineage>
        <taxon>Eukaryota</taxon>
        <taxon>Fungi</taxon>
        <taxon>Dikarya</taxon>
        <taxon>Basidiomycota</taxon>
        <taxon>Agaricomycotina</taxon>
        <taxon>Agaricomycetes</taxon>
        <taxon>Agaricomycetidae</taxon>
        <taxon>Agaricales</taxon>
        <taxon>Marasmiineae</taxon>
        <taxon>Physalacriaceae</taxon>
        <taxon>Guyanagaster</taxon>
    </lineage>
</organism>
<feature type="compositionally biased region" description="Basic and acidic residues" evidence="1">
    <location>
        <begin position="262"/>
        <end position="272"/>
    </location>
</feature>
<feature type="compositionally biased region" description="Polar residues" evidence="1">
    <location>
        <begin position="301"/>
        <end position="310"/>
    </location>
</feature>
<dbReference type="GeneID" id="66099044"/>
<name>A0A9P7W2K6_9AGAR</name>